<dbReference type="EMBL" id="BAAFST010000015">
    <property type="protein sequence ID" value="GAB1299217.1"/>
    <property type="molecule type" value="Genomic_DNA"/>
</dbReference>
<feature type="region of interest" description="Disordered" evidence="1">
    <location>
        <begin position="555"/>
        <end position="604"/>
    </location>
</feature>
<evidence type="ECO:0000259" key="2">
    <source>
        <dbReference type="Pfam" id="PF25496"/>
    </source>
</evidence>
<protein>
    <submittedName>
        <fullName evidence="3">Caspase recruitment domain family, member 6</fullName>
    </submittedName>
</protein>
<feature type="compositionally biased region" description="Polar residues" evidence="1">
    <location>
        <begin position="878"/>
        <end position="933"/>
    </location>
</feature>
<organism evidence="3 4">
    <name type="scientific">Apodemus speciosus</name>
    <name type="common">Large Japanese field mouse</name>
    <dbReference type="NCBI Taxonomy" id="105296"/>
    <lineage>
        <taxon>Eukaryota</taxon>
        <taxon>Metazoa</taxon>
        <taxon>Chordata</taxon>
        <taxon>Craniata</taxon>
        <taxon>Vertebrata</taxon>
        <taxon>Euteleostomi</taxon>
        <taxon>Mammalia</taxon>
        <taxon>Eutheria</taxon>
        <taxon>Euarchontoglires</taxon>
        <taxon>Glires</taxon>
        <taxon>Rodentia</taxon>
        <taxon>Myomorpha</taxon>
        <taxon>Muroidea</taxon>
        <taxon>Muridae</taxon>
        <taxon>Murinae</taxon>
        <taxon>Apodemus</taxon>
    </lineage>
</organism>
<feature type="compositionally biased region" description="Basic residues" evidence="1">
    <location>
        <begin position="824"/>
        <end position="834"/>
    </location>
</feature>
<accession>A0ABQ0FIX9</accession>
<evidence type="ECO:0000256" key="1">
    <source>
        <dbReference type="SAM" id="MobiDB-lite"/>
    </source>
</evidence>
<feature type="compositionally biased region" description="Polar residues" evidence="1">
    <location>
        <begin position="958"/>
        <end position="976"/>
    </location>
</feature>
<evidence type="ECO:0000313" key="3">
    <source>
        <dbReference type="EMBL" id="GAB1299217.1"/>
    </source>
</evidence>
<gene>
    <name evidence="3" type="ORF">APTSU1_001445300</name>
</gene>
<dbReference type="InterPro" id="IPR052685">
    <property type="entry name" value="Apoptosis_Repressor_CARD"/>
</dbReference>
<sequence>MKVLRRGTEETVGVIGDSEDPFSPGTKTPETAELSDPGAPEFFTDMESSHRVPAVSSREDEEGCATPRVAAPQSVRRAEHEVPANIALLSDGQRYEEPDDSLYLEEREHHQYLGYSEYIETILEEGGGHDLQCFVYDNEEECENEGNMGFSSEDSSCYHDASETAVSVAEEENSAEERKRVFRHVLSCLNMDRSRKLLPDFVKQFSIDRGCEWTPKTPGDLAWNFLMKVQALDLTARDLILTRRMVDEENKEELLAGIEKLGIEDTQTINPLDVLCACMLCADSSLQRDVMSNMYQCQFALPLLLPDAENNRSILMLGAMKDLKQDAVQVSGGPSRDTDTLLNLRKMPVISFVRLGHCSFSKSRILNTLLSSSQQKPHTVFLHRDLSVPVLPRQISDGLVEVTWCFPDNKELKESPRGFQRPVAVANLRGDLESFWMQFGFLVEVSSAVFFFTDCLGEKEWDLLTFLGEDTIERCYFILSSQAKESEEAQVVQTVLNLKPSQLLFWEVEEAGDSRKTVEALQAALQEVMSSPLGCVSLEDMASLARELGIQVDQDFEVPQDSPVSPRTIEGEDQQPCSQTQSPSESQTEQPIKEPGTQCEESQNAAISHQTPVFVPYPVHTSPLPVKGGSNIYRAHSTAPSVISTQFRSQQSAPWCFPFPHENAGLPGRSPNVKYFLPWKLCPRRRVTKCSRRLQRWTSHTWTHPESKRTLQRSGTVVAHVSHGRSPASQATKAAGKPQPEKSCAQAMQLTKATGKSIRTLSHIKCPHPQPCQPAGVIQERIIPISHQGAQQTMQGRPSDLAFKPGSQSVSGSKLSSTSQSSSHHPKFQSKHFQPKPCQPAPSQKKMSCSQPSEANPPHQTPSHANPTHVYPSYAKPTHSQAKATHSQASQAKPTHSQASHAKATHSQASQAKPTHSQAKPTHSQASQAKPTHSQASQAKPSPSQSTQFKAHKHHQSQSKPFQPRSTQAKSSQAKPSQAKAYHPRAGRR</sequence>
<dbReference type="Proteomes" id="UP001623349">
    <property type="component" value="Unassembled WGS sequence"/>
</dbReference>
<name>A0ABQ0FIX9_APOSI</name>
<reference evidence="3 4" key="1">
    <citation type="submission" date="2024-08" db="EMBL/GenBank/DDBJ databases">
        <title>The draft genome of Apodemus speciosus.</title>
        <authorList>
            <person name="Nabeshima K."/>
            <person name="Suzuki S."/>
            <person name="Onuma M."/>
        </authorList>
    </citation>
    <scope>NUCLEOTIDE SEQUENCE [LARGE SCALE GENOMIC DNA]</scope>
    <source>
        <strain evidence="3">IB14-021</strain>
    </source>
</reference>
<feature type="region of interest" description="Disordered" evidence="1">
    <location>
        <begin position="788"/>
        <end position="989"/>
    </location>
</feature>
<feature type="compositionally biased region" description="Low complexity" evidence="1">
    <location>
        <begin position="934"/>
        <end position="948"/>
    </location>
</feature>
<dbReference type="PANTHER" id="PTHR22797">
    <property type="entry name" value="CARD6/NUCLEOLAR PROTEIN 3"/>
    <property type="match status" value="1"/>
</dbReference>
<dbReference type="PANTHER" id="PTHR22797:SF36">
    <property type="entry name" value="CASPASE RECRUITMENT DOMAIN-CONTAINING PROTEIN 6"/>
    <property type="match status" value="1"/>
</dbReference>
<keyword evidence="4" id="KW-1185">Reference proteome</keyword>
<feature type="compositionally biased region" description="Low complexity" evidence="1">
    <location>
        <begin position="807"/>
        <end position="823"/>
    </location>
</feature>
<evidence type="ECO:0000313" key="4">
    <source>
        <dbReference type="Proteomes" id="UP001623349"/>
    </source>
</evidence>
<feature type="region of interest" description="Disordered" evidence="1">
    <location>
        <begin position="1"/>
        <end position="78"/>
    </location>
</feature>
<dbReference type="Pfam" id="PF25496">
    <property type="entry name" value="URGCP"/>
    <property type="match status" value="1"/>
</dbReference>
<feature type="compositionally biased region" description="Polar residues" evidence="1">
    <location>
        <begin position="841"/>
        <end position="854"/>
    </location>
</feature>
<dbReference type="InterPro" id="IPR057365">
    <property type="entry name" value="URGCP"/>
</dbReference>
<proteinExistence type="predicted"/>
<feature type="region of interest" description="Disordered" evidence="1">
    <location>
        <begin position="719"/>
        <end position="741"/>
    </location>
</feature>
<comment type="caution">
    <text evidence="3">The sequence shown here is derived from an EMBL/GenBank/DDBJ whole genome shotgun (WGS) entry which is preliminary data.</text>
</comment>
<feature type="compositionally biased region" description="Low complexity" evidence="1">
    <location>
        <begin position="574"/>
        <end position="590"/>
    </location>
</feature>
<feature type="domain" description="Up-regulator of cell proliferation-like" evidence="2">
    <location>
        <begin position="269"/>
        <end position="560"/>
    </location>
</feature>